<protein>
    <recommendedName>
        <fullName evidence="6">Flavin reductase like domain-containing protein</fullName>
    </recommendedName>
</protein>
<feature type="region of interest" description="Disordered" evidence="5">
    <location>
        <begin position="1"/>
        <end position="25"/>
    </location>
</feature>
<reference evidence="7" key="2">
    <citation type="journal article" date="2020" name="Nat. Commun.">
        <title>Large-scale genome sequencing of mycorrhizal fungi provides insights into the early evolution of symbiotic traits.</title>
        <authorList>
            <person name="Miyauchi S."/>
            <person name="Kiss E."/>
            <person name="Kuo A."/>
            <person name="Drula E."/>
            <person name="Kohler A."/>
            <person name="Sanchez-Garcia M."/>
            <person name="Morin E."/>
            <person name="Andreopoulos B."/>
            <person name="Barry K.W."/>
            <person name="Bonito G."/>
            <person name="Buee M."/>
            <person name="Carver A."/>
            <person name="Chen C."/>
            <person name="Cichocki N."/>
            <person name="Clum A."/>
            <person name="Culley D."/>
            <person name="Crous P.W."/>
            <person name="Fauchery L."/>
            <person name="Girlanda M."/>
            <person name="Hayes R.D."/>
            <person name="Keri Z."/>
            <person name="LaButti K."/>
            <person name="Lipzen A."/>
            <person name="Lombard V."/>
            <person name="Magnuson J."/>
            <person name="Maillard F."/>
            <person name="Murat C."/>
            <person name="Nolan M."/>
            <person name="Ohm R.A."/>
            <person name="Pangilinan J."/>
            <person name="Pereira M.F."/>
            <person name="Perotto S."/>
            <person name="Peter M."/>
            <person name="Pfister S."/>
            <person name="Riley R."/>
            <person name="Sitrit Y."/>
            <person name="Stielow J.B."/>
            <person name="Szollosi G."/>
            <person name="Zifcakova L."/>
            <person name="Stursova M."/>
            <person name="Spatafora J.W."/>
            <person name="Tedersoo L."/>
            <person name="Vaario L.M."/>
            <person name="Yamada A."/>
            <person name="Yan M."/>
            <person name="Wang P."/>
            <person name="Xu J."/>
            <person name="Bruns T."/>
            <person name="Baldrian P."/>
            <person name="Vilgalys R."/>
            <person name="Dunand C."/>
            <person name="Henrissat B."/>
            <person name="Grigoriev I.V."/>
            <person name="Hibbett D."/>
            <person name="Nagy L.G."/>
            <person name="Martin F.M."/>
        </authorList>
    </citation>
    <scope>NUCLEOTIDE SEQUENCE</scope>
    <source>
        <strain evidence="7">BED1</strain>
    </source>
</reference>
<dbReference type="GO" id="GO:0010181">
    <property type="term" value="F:FMN binding"/>
    <property type="evidence" value="ECO:0007669"/>
    <property type="project" value="InterPro"/>
</dbReference>
<evidence type="ECO:0000256" key="1">
    <source>
        <dbReference type="ARBA" id="ARBA00001917"/>
    </source>
</evidence>
<keyword evidence="2" id="KW-0285">Flavoprotein</keyword>
<dbReference type="AlphaFoldDB" id="A0AAD4BPR3"/>
<dbReference type="Pfam" id="PF01613">
    <property type="entry name" value="Flavin_Reduct"/>
    <property type="match status" value="1"/>
</dbReference>
<comment type="similarity">
    <text evidence="4">Belongs to the flavoredoxin family.</text>
</comment>
<comment type="cofactor">
    <cofactor evidence="1">
        <name>FMN</name>
        <dbReference type="ChEBI" id="CHEBI:58210"/>
    </cofactor>
</comment>
<evidence type="ECO:0000313" key="7">
    <source>
        <dbReference type="EMBL" id="KAF8436787.1"/>
    </source>
</evidence>
<gene>
    <name evidence="7" type="ORF">L210DRAFT_3688081</name>
</gene>
<dbReference type="PANTHER" id="PTHR33798:SF5">
    <property type="entry name" value="FLAVIN REDUCTASE LIKE DOMAIN-CONTAINING PROTEIN"/>
    <property type="match status" value="1"/>
</dbReference>
<dbReference type="Proteomes" id="UP001194468">
    <property type="component" value="Unassembled WGS sequence"/>
</dbReference>
<evidence type="ECO:0000256" key="4">
    <source>
        <dbReference type="ARBA" id="ARBA00038054"/>
    </source>
</evidence>
<dbReference type="InterPro" id="IPR002563">
    <property type="entry name" value="Flavin_Rdtase-like_dom"/>
</dbReference>
<evidence type="ECO:0000313" key="8">
    <source>
        <dbReference type="Proteomes" id="UP001194468"/>
    </source>
</evidence>
<evidence type="ECO:0000256" key="2">
    <source>
        <dbReference type="ARBA" id="ARBA00022630"/>
    </source>
</evidence>
<evidence type="ECO:0000256" key="3">
    <source>
        <dbReference type="ARBA" id="ARBA00022643"/>
    </source>
</evidence>
<comment type="caution">
    <text evidence="7">The sequence shown here is derived from an EMBL/GenBank/DDBJ whole genome shotgun (WGS) entry which is preliminary data.</text>
</comment>
<dbReference type="EMBL" id="WHUW01000020">
    <property type="protein sequence ID" value="KAF8436787.1"/>
    <property type="molecule type" value="Genomic_DNA"/>
</dbReference>
<keyword evidence="8" id="KW-1185">Reference proteome</keyword>
<dbReference type="InterPro" id="IPR012349">
    <property type="entry name" value="Split_barrel_FMN-bd"/>
</dbReference>
<evidence type="ECO:0000259" key="6">
    <source>
        <dbReference type="Pfam" id="PF01613"/>
    </source>
</evidence>
<reference evidence="7" key="1">
    <citation type="submission" date="2019-10" db="EMBL/GenBank/DDBJ databases">
        <authorList>
            <consortium name="DOE Joint Genome Institute"/>
            <person name="Kuo A."/>
            <person name="Miyauchi S."/>
            <person name="Kiss E."/>
            <person name="Drula E."/>
            <person name="Kohler A."/>
            <person name="Sanchez-Garcia M."/>
            <person name="Andreopoulos B."/>
            <person name="Barry K.W."/>
            <person name="Bonito G."/>
            <person name="Buee M."/>
            <person name="Carver A."/>
            <person name="Chen C."/>
            <person name="Cichocki N."/>
            <person name="Clum A."/>
            <person name="Culley D."/>
            <person name="Crous P.W."/>
            <person name="Fauchery L."/>
            <person name="Girlanda M."/>
            <person name="Hayes R."/>
            <person name="Keri Z."/>
            <person name="LaButti K."/>
            <person name="Lipzen A."/>
            <person name="Lombard V."/>
            <person name="Magnuson J."/>
            <person name="Maillard F."/>
            <person name="Morin E."/>
            <person name="Murat C."/>
            <person name="Nolan M."/>
            <person name="Ohm R."/>
            <person name="Pangilinan J."/>
            <person name="Pereira M."/>
            <person name="Perotto S."/>
            <person name="Peter M."/>
            <person name="Riley R."/>
            <person name="Sitrit Y."/>
            <person name="Stielow B."/>
            <person name="Szollosi G."/>
            <person name="Zifcakova L."/>
            <person name="Stursova M."/>
            <person name="Spatafora J.W."/>
            <person name="Tedersoo L."/>
            <person name="Vaario L.-M."/>
            <person name="Yamada A."/>
            <person name="Yan M."/>
            <person name="Wang P."/>
            <person name="Xu J."/>
            <person name="Bruns T."/>
            <person name="Baldrian P."/>
            <person name="Vilgalys R."/>
            <person name="Henrissat B."/>
            <person name="Grigoriev I.V."/>
            <person name="Hibbett D."/>
            <person name="Nagy L.G."/>
            <person name="Martin F.M."/>
        </authorList>
    </citation>
    <scope>NUCLEOTIDE SEQUENCE</scope>
    <source>
        <strain evidence="7">BED1</strain>
    </source>
</reference>
<keyword evidence="3" id="KW-0288">FMN</keyword>
<organism evidence="7 8">
    <name type="scientific">Boletus edulis BED1</name>
    <dbReference type="NCBI Taxonomy" id="1328754"/>
    <lineage>
        <taxon>Eukaryota</taxon>
        <taxon>Fungi</taxon>
        <taxon>Dikarya</taxon>
        <taxon>Basidiomycota</taxon>
        <taxon>Agaricomycotina</taxon>
        <taxon>Agaricomycetes</taxon>
        <taxon>Agaricomycetidae</taxon>
        <taxon>Boletales</taxon>
        <taxon>Boletineae</taxon>
        <taxon>Boletaceae</taxon>
        <taxon>Boletoideae</taxon>
        <taxon>Boletus</taxon>
    </lineage>
</organism>
<sequence>MSSPPFDRSLGSKYTGPPNPAWSWCQKIDSTPDGREWMEGEKQGWETIATAEEDPKKLYALMITGIVPRPIALVSTVSEEGIENLAPFSNWPPVVAVSCLNHGAAPGRLNDTSNNVKNSKGGFVISIISEPFVELANASSIDAPPEVSEWSVSGLTKVPSIHVKASRIKESMECELYQTTPIVDPSSGETTITLIHAHVKYIHVRKDMLNQRGTIDITKLKPISRLGDNLYGRVGDAFKLVRPYWTADEGKIQKAIKRVSED</sequence>
<proteinExistence type="inferred from homology"/>
<dbReference type="Gene3D" id="2.30.110.10">
    <property type="entry name" value="Electron Transport, Fmn-binding Protein, Chain A"/>
    <property type="match status" value="1"/>
</dbReference>
<accession>A0AAD4BPR3</accession>
<dbReference type="PANTHER" id="PTHR33798">
    <property type="entry name" value="FLAVOPROTEIN OXYGENASE"/>
    <property type="match status" value="1"/>
</dbReference>
<name>A0AAD4BPR3_BOLED</name>
<dbReference type="SUPFAM" id="SSF50475">
    <property type="entry name" value="FMN-binding split barrel"/>
    <property type="match status" value="1"/>
</dbReference>
<feature type="domain" description="Flavin reductase like" evidence="6">
    <location>
        <begin position="67"/>
        <end position="208"/>
    </location>
</feature>
<evidence type="ECO:0000256" key="5">
    <source>
        <dbReference type="SAM" id="MobiDB-lite"/>
    </source>
</evidence>